<dbReference type="PANTHER" id="PTHR34220:SF7">
    <property type="entry name" value="SENSOR HISTIDINE KINASE YPDA"/>
    <property type="match status" value="1"/>
</dbReference>
<evidence type="ECO:0000256" key="1">
    <source>
        <dbReference type="ARBA" id="ARBA00004651"/>
    </source>
</evidence>
<dbReference type="InterPro" id="IPR010559">
    <property type="entry name" value="Sig_transdc_His_kin_internal"/>
</dbReference>
<keyword evidence="7 9" id="KW-1133">Transmembrane helix</keyword>
<dbReference type="SMART" id="SM00304">
    <property type="entry name" value="HAMP"/>
    <property type="match status" value="1"/>
</dbReference>
<dbReference type="Pfam" id="PF02518">
    <property type="entry name" value="HATPase_c"/>
    <property type="match status" value="1"/>
</dbReference>
<sequence>MIGVLRNRFFNFSHRVIKILRKINIFQRLIIAFLVLVILPTIFITLFTYNKYVNEIENNMEKFISLLVQNVNVQITDKLSSFEQLAVQFYSDSTTVSKLEDGVSESNRVIIGQKLNMIAHNNGYVANMLVITPRGQYSMMDEFGNRNGGYIRDIDRFRESQYYTEAIELHGYPVWFDTSKVSDVFYRSESIKYGMSDVITMTQAIYNIETREFIGVLVMNVNISFLTDSLKSYAFYGSGNTFLFGQNGAIMGINLNISEPNFSNVRNMNHLIYRVPEGSYSGKIDGTNVFMVYKLVPYTDLSVVHIVNKDRLLETAFNIRNLCLTIVAFLIVLSVVVAYWTTVSISRPLNKLMKAMRTFTEDKFVVNYAASGNDEITVLGEKFNEMVYNTKVLIDKIYVAEIKQKTLELNKTNAELNVLQMQINPHFLYNTLDIIRWESMYEAGGESKVSQMIEDFCRLMRMTIKKSEDMIPIYSELAHAQTYTEVINFRNREKIALTIDCSFDTNDYYIPKLTIQPLIENAIVHAFDDIVSQARISIVGSIESSDIVIAITDNGKGMEQGQLEELQQLLSGDGELKESIALNNVNQRLKLHFGERFGLNVSSESGVGTTVLVRLPMRQGVQSRMTHAIE</sequence>
<dbReference type="PROSITE" id="PS50885">
    <property type="entry name" value="HAMP"/>
    <property type="match status" value="1"/>
</dbReference>
<dbReference type="EMBL" id="LVJI01000016">
    <property type="protein sequence ID" value="OAB45753.1"/>
    <property type="molecule type" value="Genomic_DNA"/>
</dbReference>
<keyword evidence="3" id="KW-0597">Phosphoprotein</keyword>
<evidence type="ECO:0000256" key="8">
    <source>
        <dbReference type="ARBA" id="ARBA00023136"/>
    </source>
</evidence>
<dbReference type="SUPFAM" id="SSF55874">
    <property type="entry name" value="ATPase domain of HSP90 chaperone/DNA topoisomerase II/histidine kinase"/>
    <property type="match status" value="1"/>
</dbReference>
<dbReference type="CDD" id="cd18773">
    <property type="entry name" value="PDC1_HK_sensor"/>
    <property type="match status" value="1"/>
</dbReference>
<dbReference type="Pfam" id="PF00672">
    <property type="entry name" value="HAMP"/>
    <property type="match status" value="1"/>
</dbReference>
<dbReference type="CDD" id="cd06225">
    <property type="entry name" value="HAMP"/>
    <property type="match status" value="1"/>
</dbReference>
<comment type="subcellular location">
    <subcellularLocation>
        <location evidence="1">Cell membrane</location>
        <topology evidence="1">Multi-pass membrane protein</topology>
    </subcellularLocation>
</comment>
<evidence type="ECO:0000256" key="3">
    <source>
        <dbReference type="ARBA" id="ARBA00022553"/>
    </source>
</evidence>
<dbReference type="Proteomes" id="UP000077355">
    <property type="component" value="Unassembled WGS sequence"/>
</dbReference>
<keyword evidence="4" id="KW-0808">Transferase</keyword>
<dbReference type="SUPFAM" id="SSF158472">
    <property type="entry name" value="HAMP domain-like"/>
    <property type="match status" value="1"/>
</dbReference>
<dbReference type="Gene3D" id="3.30.565.10">
    <property type="entry name" value="Histidine kinase-like ATPase, C-terminal domain"/>
    <property type="match status" value="1"/>
</dbReference>
<feature type="transmembrane region" description="Helical" evidence="9">
    <location>
        <begin position="324"/>
        <end position="346"/>
    </location>
</feature>
<dbReference type="GO" id="GO:0005886">
    <property type="term" value="C:plasma membrane"/>
    <property type="evidence" value="ECO:0007669"/>
    <property type="project" value="UniProtKB-SubCell"/>
</dbReference>
<accession>A0A168NFU8</accession>
<name>A0A168NFU8_9BACL</name>
<dbReference type="InterPro" id="IPR003594">
    <property type="entry name" value="HATPase_dom"/>
</dbReference>
<keyword evidence="12" id="KW-1185">Reference proteome</keyword>
<evidence type="ECO:0000256" key="4">
    <source>
        <dbReference type="ARBA" id="ARBA00022679"/>
    </source>
</evidence>
<evidence type="ECO:0000313" key="12">
    <source>
        <dbReference type="Proteomes" id="UP000077355"/>
    </source>
</evidence>
<dbReference type="PANTHER" id="PTHR34220">
    <property type="entry name" value="SENSOR HISTIDINE KINASE YPDA"/>
    <property type="match status" value="1"/>
</dbReference>
<protein>
    <recommendedName>
        <fullName evidence="10">HAMP domain-containing protein</fullName>
    </recommendedName>
</protein>
<keyword evidence="8 9" id="KW-0472">Membrane</keyword>
<dbReference type="InterPro" id="IPR033479">
    <property type="entry name" value="dCache_1"/>
</dbReference>
<feature type="transmembrane region" description="Helical" evidence="9">
    <location>
        <begin position="29"/>
        <end position="49"/>
    </location>
</feature>
<keyword evidence="6" id="KW-0418">Kinase</keyword>
<dbReference type="Pfam" id="PF06580">
    <property type="entry name" value="His_kinase"/>
    <property type="match status" value="1"/>
</dbReference>
<organism evidence="11 12">
    <name type="scientific">Paenibacillus antarcticus</name>
    <dbReference type="NCBI Taxonomy" id="253703"/>
    <lineage>
        <taxon>Bacteria</taxon>
        <taxon>Bacillati</taxon>
        <taxon>Bacillota</taxon>
        <taxon>Bacilli</taxon>
        <taxon>Bacillales</taxon>
        <taxon>Paenibacillaceae</taxon>
        <taxon>Paenibacillus</taxon>
    </lineage>
</organism>
<dbReference type="RefSeq" id="WP_068650064.1">
    <property type="nucleotide sequence ID" value="NZ_CP043611.1"/>
</dbReference>
<evidence type="ECO:0000259" key="10">
    <source>
        <dbReference type="PROSITE" id="PS50885"/>
    </source>
</evidence>
<evidence type="ECO:0000256" key="7">
    <source>
        <dbReference type="ARBA" id="ARBA00022989"/>
    </source>
</evidence>
<dbReference type="InterPro" id="IPR003660">
    <property type="entry name" value="HAMP_dom"/>
</dbReference>
<dbReference type="GO" id="GO:0000155">
    <property type="term" value="F:phosphorelay sensor kinase activity"/>
    <property type="evidence" value="ECO:0007669"/>
    <property type="project" value="InterPro"/>
</dbReference>
<reference evidence="11 12" key="1">
    <citation type="submission" date="2016-03" db="EMBL/GenBank/DDBJ databases">
        <title>Draft genome sequence of Paenibacillus antarcticus CECT 5836.</title>
        <authorList>
            <person name="Shin S.-K."/>
            <person name="Yi H."/>
        </authorList>
    </citation>
    <scope>NUCLEOTIDE SEQUENCE [LARGE SCALE GENOMIC DNA]</scope>
    <source>
        <strain evidence="11 12">CECT 5836</strain>
    </source>
</reference>
<dbReference type="Gene3D" id="6.10.340.10">
    <property type="match status" value="1"/>
</dbReference>
<evidence type="ECO:0000256" key="6">
    <source>
        <dbReference type="ARBA" id="ARBA00022777"/>
    </source>
</evidence>
<feature type="domain" description="HAMP" evidence="10">
    <location>
        <begin position="343"/>
        <end position="395"/>
    </location>
</feature>
<dbReference type="Pfam" id="PF02743">
    <property type="entry name" value="dCache_1"/>
    <property type="match status" value="1"/>
</dbReference>
<dbReference type="InterPro" id="IPR050640">
    <property type="entry name" value="Bact_2-comp_sensor_kinase"/>
</dbReference>
<keyword evidence="2" id="KW-1003">Cell membrane</keyword>
<keyword evidence="5 9" id="KW-0812">Transmembrane</keyword>
<comment type="caution">
    <text evidence="11">The sequence shown here is derived from an EMBL/GenBank/DDBJ whole genome shotgun (WGS) entry which is preliminary data.</text>
</comment>
<evidence type="ECO:0000256" key="2">
    <source>
        <dbReference type="ARBA" id="ARBA00022475"/>
    </source>
</evidence>
<evidence type="ECO:0000256" key="9">
    <source>
        <dbReference type="SAM" id="Phobius"/>
    </source>
</evidence>
<dbReference type="AlphaFoldDB" id="A0A168NFU8"/>
<gene>
    <name evidence="11" type="ORF">PBAT_12665</name>
</gene>
<dbReference type="Gene3D" id="3.30.450.20">
    <property type="entry name" value="PAS domain"/>
    <property type="match status" value="1"/>
</dbReference>
<evidence type="ECO:0000313" key="11">
    <source>
        <dbReference type="EMBL" id="OAB45753.1"/>
    </source>
</evidence>
<evidence type="ECO:0000256" key="5">
    <source>
        <dbReference type="ARBA" id="ARBA00022692"/>
    </source>
</evidence>
<proteinExistence type="predicted"/>
<dbReference type="InterPro" id="IPR036890">
    <property type="entry name" value="HATPase_C_sf"/>
</dbReference>
<dbReference type="OrthoDB" id="9776552at2"/>